<feature type="domain" description="B box-type" evidence="4">
    <location>
        <begin position="84"/>
        <end position="134"/>
    </location>
</feature>
<name>A0AAD5Q5J3_PYTIN</name>
<protein>
    <recommendedName>
        <fullName evidence="4">B box-type domain-containing protein</fullName>
    </recommendedName>
</protein>
<keyword evidence="1" id="KW-0863">Zinc-finger</keyword>
<feature type="compositionally biased region" description="Polar residues" evidence="3">
    <location>
        <begin position="199"/>
        <end position="209"/>
    </location>
</feature>
<keyword evidence="2" id="KW-0175">Coiled coil</keyword>
<comment type="caution">
    <text evidence="5">The sequence shown here is derived from an EMBL/GenBank/DDBJ whole genome shotgun (WGS) entry which is preliminary data.</text>
</comment>
<dbReference type="AlphaFoldDB" id="A0AAD5Q5J3"/>
<dbReference type="PROSITE" id="PS50119">
    <property type="entry name" value="ZF_BBOX"/>
    <property type="match status" value="1"/>
</dbReference>
<keyword evidence="1" id="KW-0479">Metal-binding</keyword>
<organism evidence="5 6">
    <name type="scientific">Pythium insidiosum</name>
    <name type="common">Pythiosis disease agent</name>
    <dbReference type="NCBI Taxonomy" id="114742"/>
    <lineage>
        <taxon>Eukaryota</taxon>
        <taxon>Sar</taxon>
        <taxon>Stramenopiles</taxon>
        <taxon>Oomycota</taxon>
        <taxon>Peronosporomycetes</taxon>
        <taxon>Pythiales</taxon>
        <taxon>Pythiaceae</taxon>
        <taxon>Pythium</taxon>
    </lineage>
</organism>
<keyword evidence="1" id="KW-0862">Zinc</keyword>
<gene>
    <name evidence="5" type="ORF">P43SY_003149</name>
</gene>
<feature type="coiled-coil region" evidence="2">
    <location>
        <begin position="351"/>
        <end position="400"/>
    </location>
</feature>
<feature type="region of interest" description="Disordered" evidence="3">
    <location>
        <begin position="1"/>
        <end position="26"/>
    </location>
</feature>
<evidence type="ECO:0000313" key="6">
    <source>
        <dbReference type="Proteomes" id="UP001209570"/>
    </source>
</evidence>
<evidence type="ECO:0000259" key="4">
    <source>
        <dbReference type="PROSITE" id="PS50119"/>
    </source>
</evidence>
<dbReference type="InterPro" id="IPR000315">
    <property type="entry name" value="Znf_B-box"/>
</dbReference>
<evidence type="ECO:0000256" key="1">
    <source>
        <dbReference type="PROSITE-ProRule" id="PRU00024"/>
    </source>
</evidence>
<reference evidence="5" key="1">
    <citation type="submission" date="2021-12" db="EMBL/GenBank/DDBJ databases">
        <title>Prjna785345.</title>
        <authorList>
            <person name="Rujirawat T."/>
            <person name="Krajaejun T."/>
        </authorList>
    </citation>
    <scope>NUCLEOTIDE SEQUENCE</scope>
    <source>
        <strain evidence="5">Pi057C3</strain>
    </source>
</reference>
<feature type="region of interest" description="Disordered" evidence="3">
    <location>
        <begin position="163"/>
        <end position="231"/>
    </location>
</feature>
<keyword evidence="6" id="KW-1185">Reference proteome</keyword>
<evidence type="ECO:0000313" key="5">
    <source>
        <dbReference type="EMBL" id="KAJ0394930.1"/>
    </source>
</evidence>
<dbReference type="EMBL" id="JAKCXM010000374">
    <property type="protein sequence ID" value="KAJ0394930.1"/>
    <property type="molecule type" value="Genomic_DNA"/>
</dbReference>
<dbReference type="GO" id="GO:0008270">
    <property type="term" value="F:zinc ion binding"/>
    <property type="evidence" value="ECO:0007669"/>
    <property type="project" value="UniProtKB-KW"/>
</dbReference>
<sequence>MTADGSAAATTTTAGTPSVSSPSSRRAAATAWAPTFLDTLTKYERNSERQLYIYGITTSRCVGCRHRLKPGAAACDNCQQAVDDKAKSCTRCSVRTPALWCHECDAYFCEPCHNKPHVLVLGGTSAPRHHCFPIDTASGKTLRRGAWSARLLLKCKAARREQMRLQKEQDAAPKGSAATSDAPPTDKPSRQTPRPEATPQPSAAPSSGDSDLERALSQPIDPPPAPVVDLTSQPAVAGADDPLKVAVIEEYEKTNEYVLKLEGQIAYISDAVRRASMQNVVMAAQISDRVNAYRRMLAEAIERRCRALAKVVLFSPDVRASARQMQRDQLADVPHVLTACHNKCGQLALAVRQHKQRLQELRAAIDNAIASGDATQIAQLQTLGTQIQEVEGQIRQAKSDRDAQFKLMVRFSKKVRDMVQLEAQALKP</sequence>
<evidence type="ECO:0000256" key="2">
    <source>
        <dbReference type="SAM" id="Coils"/>
    </source>
</evidence>
<accession>A0AAD5Q5J3</accession>
<evidence type="ECO:0000256" key="3">
    <source>
        <dbReference type="SAM" id="MobiDB-lite"/>
    </source>
</evidence>
<dbReference type="CDD" id="cd19757">
    <property type="entry name" value="Bbox1"/>
    <property type="match status" value="1"/>
</dbReference>
<dbReference type="Proteomes" id="UP001209570">
    <property type="component" value="Unassembled WGS sequence"/>
</dbReference>
<proteinExistence type="predicted"/>